<feature type="transmembrane region" description="Helical" evidence="1">
    <location>
        <begin position="207"/>
        <end position="229"/>
    </location>
</feature>
<gene>
    <name evidence="2" type="ORF">A6M13_05090</name>
</gene>
<dbReference type="STRING" id="33978.A6M13_05090"/>
<organism evidence="2 3">
    <name type="scientific">Caryophanon tenue</name>
    <dbReference type="NCBI Taxonomy" id="33978"/>
    <lineage>
        <taxon>Bacteria</taxon>
        <taxon>Bacillati</taxon>
        <taxon>Bacillota</taxon>
        <taxon>Bacilli</taxon>
        <taxon>Bacillales</taxon>
        <taxon>Caryophanaceae</taxon>
        <taxon>Caryophanon</taxon>
    </lineage>
</organism>
<keyword evidence="3" id="KW-1185">Reference proteome</keyword>
<dbReference type="RefSeq" id="WP_066547201.1">
    <property type="nucleotide sequence ID" value="NZ_MASJ01000038.1"/>
</dbReference>
<accession>A0A1C0Y8B8</accession>
<dbReference type="InterPro" id="IPR049500">
    <property type="entry name" value="Peptidase_M50B-like"/>
</dbReference>
<reference evidence="2 3" key="1">
    <citation type="submission" date="2016-07" db="EMBL/GenBank/DDBJ databases">
        <title>Caryophanon tenue genome sequencing.</title>
        <authorList>
            <person name="Verma A."/>
            <person name="Pal Y."/>
            <person name="Krishnamurthi S."/>
        </authorList>
    </citation>
    <scope>NUCLEOTIDE SEQUENCE [LARGE SCALE GENOMIC DNA]</scope>
    <source>
        <strain evidence="2 3">DSM 14152</strain>
    </source>
</reference>
<sequence length="231" mass="26625">MFSLQWFAIYSAIALCVTFLEHIFHHFGYRNRFIIAFKQLFEVPYTLVHEFSHAIVALITSGKIKRITLHHNLSGSVVSSSSNRIGRFFTTFAGYTLPCYIAFLFIWLLHINPVFPLYGYLVIAIFSAIFIRNVYGFFWIIGFISLVGVITWKAPLAITWHLSYFLVTLLFVAALYGGYRIFLLAFQQPQIQHDASILAMQTRIPAQVWGIVFFLHNILVGGCILYYFLLT</sequence>
<name>A0A1C0Y8B8_9BACL</name>
<dbReference type="Pfam" id="PF13398">
    <property type="entry name" value="Peptidase_M50B"/>
    <property type="match status" value="1"/>
</dbReference>
<evidence type="ECO:0000313" key="2">
    <source>
        <dbReference type="EMBL" id="OCS83401.1"/>
    </source>
</evidence>
<keyword evidence="1" id="KW-0472">Membrane</keyword>
<feature type="transmembrane region" description="Helical" evidence="1">
    <location>
        <begin position="88"/>
        <end position="109"/>
    </location>
</feature>
<keyword evidence="1" id="KW-1133">Transmembrane helix</keyword>
<dbReference type="AlphaFoldDB" id="A0A1C0Y8B8"/>
<comment type="caution">
    <text evidence="2">The sequence shown here is derived from an EMBL/GenBank/DDBJ whole genome shotgun (WGS) entry which is preliminary data.</text>
</comment>
<dbReference type="EMBL" id="MASJ01000038">
    <property type="protein sequence ID" value="OCS83401.1"/>
    <property type="molecule type" value="Genomic_DNA"/>
</dbReference>
<feature type="transmembrane region" description="Helical" evidence="1">
    <location>
        <begin position="138"/>
        <end position="158"/>
    </location>
</feature>
<evidence type="ECO:0000256" key="1">
    <source>
        <dbReference type="SAM" id="Phobius"/>
    </source>
</evidence>
<feature type="transmembrane region" description="Helical" evidence="1">
    <location>
        <begin position="115"/>
        <end position="131"/>
    </location>
</feature>
<dbReference type="Proteomes" id="UP000093199">
    <property type="component" value="Unassembled WGS sequence"/>
</dbReference>
<feature type="transmembrane region" description="Helical" evidence="1">
    <location>
        <begin position="6"/>
        <end position="24"/>
    </location>
</feature>
<protein>
    <recommendedName>
        <fullName evidence="4">Peptidase M50</fullName>
    </recommendedName>
</protein>
<feature type="transmembrane region" description="Helical" evidence="1">
    <location>
        <begin position="164"/>
        <end position="186"/>
    </location>
</feature>
<evidence type="ECO:0008006" key="4">
    <source>
        <dbReference type="Google" id="ProtNLM"/>
    </source>
</evidence>
<keyword evidence="1" id="KW-0812">Transmembrane</keyword>
<evidence type="ECO:0000313" key="3">
    <source>
        <dbReference type="Proteomes" id="UP000093199"/>
    </source>
</evidence>
<proteinExistence type="predicted"/>